<keyword evidence="1" id="KW-0472">Membrane</keyword>
<evidence type="ECO:0000313" key="3">
    <source>
        <dbReference type="Proteomes" id="UP000642107"/>
    </source>
</evidence>
<dbReference type="EMBL" id="JACZDF010000001">
    <property type="protein sequence ID" value="MBD9697902.1"/>
    <property type="molecule type" value="Genomic_DNA"/>
</dbReference>
<comment type="caution">
    <text evidence="2">The sequence shown here is derived from an EMBL/GenBank/DDBJ whole genome shotgun (WGS) entry which is preliminary data.</text>
</comment>
<feature type="transmembrane region" description="Helical" evidence="1">
    <location>
        <begin position="21"/>
        <end position="40"/>
    </location>
</feature>
<evidence type="ECO:0000313" key="2">
    <source>
        <dbReference type="EMBL" id="MBD9697902.1"/>
    </source>
</evidence>
<keyword evidence="1" id="KW-0812">Transmembrane</keyword>
<dbReference type="Proteomes" id="UP000642107">
    <property type="component" value="Unassembled WGS sequence"/>
</dbReference>
<proteinExistence type="predicted"/>
<gene>
    <name evidence="2" type="ORF">IGS67_00095</name>
</gene>
<organism evidence="2 3">
    <name type="scientific">Flavimobilis rhizosphaerae</name>
    <dbReference type="NCBI Taxonomy" id="2775421"/>
    <lineage>
        <taxon>Bacteria</taxon>
        <taxon>Bacillati</taxon>
        <taxon>Actinomycetota</taxon>
        <taxon>Actinomycetes</taxon>
        <taxon>Micrococcales</taxon>
        <taxon>Jonesiaceae</taxon>
        <taxon>Flavimobilis</taxon>
    </lineage>
</organism>
<keyword evidence="1" id="KW-1133">Transmembrane helix</keyword>
<reference evidence="2 3" key="1">
    <citation type="submission" date="2020-09" db="EMBL/GenBank/DDBJ databases">
        <title>Flavimobilis rhizosphaerae sp. nov., isolated from rhizosphere soil of Spartina alterniflora.</title>
        <authorList>
            <person name="Hanqin C."/>
        </authorList>
    </citation>
    <scope>NUCLEOTIDE SEQUENCE [LARGE SCALE GENOMIC DNA]</scope>
    <source>
        <strain evidence="2 3">GY 10621</strain>
    </source>
</reference>
<feature type="transmembrane region" description="Helical" evidence="1">
    <location>
        <begin position="46"/>
        <end position="70"/>
    </location>
</feature>
<evidence type="ECO:0000256" key="1">
    <source>
        <dbReference type="SAM" id="Phobius"/>
    </source>
</evidence>
<accession>A0ABR9DNL2</accession>
<sequence>MTAFKTPAPATVRAVAVRPPLWPAIGAILLLLVSVAAIVVDLLSPALAPAVLPAVGYLTGSIGVSVLVVVHRTLMQRAQQNRMFEPRRYLPGLVGIVLTAGLLAGSVNAFLLATELAKG</sequence>
<feature type="transmembrane region" description="Helical" evidence="1">
    <location>
        <begin position="90"/>
        <end position="113"/>
    </location>
</feature>
<keyword evidence="3" id="KW-1185">Reference proteome</keyword>
<dbReference type="RefSeq" id="WP_192276504.1">
    <property type="nucleotide sequence ID" value="NZ_JACZDF010000001.1"/>
</dbReference>
<name>A0ABR9DNL2_9MICO</name>
<evidence type="ECO:0008006" key="4">
    <source>
        <dbReference type="Google" id="ProtNLM"/>
    </source>
</evidence>
<protein>
    <recommendedName>
        <fullName evidence="4">DUF202 domain-containing protein</fullName>
    </recommendedName>
</protein>